<dbReference type="Proteomes" id="UP000604825">
    <property type="component" value="Unassembled WGS sequence"/>
</dbReference>
<dbReference type="FunFam" id="1.10.10.10:FF:000322">
    <property type="entry name" value="Probable disease resistance protein At1g63360"/>
    <property type="match status" value="1"/>
</dbReference>
<dbReference type="SUPFAM" id="SSF52540">
    <property type="entry name" value="P-loop containing nucleoside triphosphate hydrolases"/>
    <property type="match status" value="1"/>
</dbReference>
<dbReference type="InterPro" id="IPR055414">
    <property type="entry name" value="LRR_R13L4/SHOC2-like"/>
</dbReference>
<sequence length="624" mass="70685">MIRCALPDNICGYRVITTTRILNVAEQVGGAYKLKPLCLHNSRILLYRRIFGNEDKVKCPDEQLADVSNRILRKCAGVPLAIITIASLLSSKGGNKIEWFKVYNSIGTGLENSLDVKNMRRILLLSYYDLPSHLRTCLLYLSVFPEDYEISKDRLIWMWIAEGFIQCENQGESLFDLGESYFSELINRSIIQPKYQGYCVMIEHCRVHDMVHDLICSLANEENFVTILNDVYQSSASTMVRRLSLQNSKIDQDMPWTTISIQQVRSIVAFQPAVNLMPTNQFRVLRVLELQNCQILQLCSLKHIANLFHLRYLGLIKTCIAQLPEEIGNLQFLQTLDVSENGLSSLPSTFVRLRRLMCLRVDIRTRAPKGIRNLTSLEELSMLCIDDSTDIVEELGHLTELRILDIVFRTGHNNSLQKSLLECLCKLRKVQALCIMVSGECNMDAWVAPRCLRRLELPHCWFSALPAWMNPSLLLNLSFLSIAVRKLLQEDLEILGRLSALRFLNLVVGHRNLGILGKFFFGAGSFPCLIECDLKGFIGLVVFELGAMPRLESVCFPIDVQETIEIADGSGCFNSGLQNLPSLQHITIYFHRGVASKGDVEQAKAALRQATEIHSNRPTLEICL</sequence>
<dbReference type="EMBL" id="CAJGYO010000010">
    <property type="protein sequence ID" value="CAD6256050.1"/>
    <property type="molecule type" value="Genomic_DNA"/>
</dbReference>
<keyword evidence="6" id="KW-1185">Reference proteome</keyword>
<evidence type="ECO:0000313" key="5">
    <source>
        <dbReference type="EMBL" id="CAD6256050.1"/>
    </source>
</evidence>
<dbReference type="Pfam" id="PF23598">
    <property type="entry name" value="LRR_14"/>
    <property type="match status" value="1"/>
</dbReference>
<dbReference type="SUPFAM" id="SSF52058">
    <property type="entry name" value="L domain-like"/>
    <property type="match status" value="1"/>
</dbReference>
<dbReference type="GO" id="GO:0042742">
    <property type="term" value="P:defense response to bacterium"/>
    <property type="evidence" value="ECO:0007669"/>
    <property type="project" value="UniProtKB-ARBA"/>
</dbReference>
<feature type="domain" description="Disease resistance protein winged helix" evidence="3">
    <location>
        <begin position="143"/>
        <end position="215"/>
    </location>
</feature>
<organism evidence="5 6">
    <name type="scientific">Miscanthus lutarioriparius</name>
    <dbReference type="NCBI Taxonomy" id="422564"/>
    <lineage>
        <taxon>Eukaryota</taxon>
        <taxon>Viridiplantae</taxon>
        <taxon>Streptophyta</taxon>
        <taxon>Embryophyta</taxon>
        <taxon>Tracheophyta</taxon>
        <taxon>Spermatophyta</taxon>
        <taxon>Magnoliopsida</taxon>
        <taxon>Liliopsida</taxon>
        <taxon>Poales</taxon>
        <taxon>Poaceae</taxon>
        <taxon>PACMAD clade</taxon>
        <taxon>Panicoideae</taxon>
        <taxon>Andropogonodae</taxon>
        <taxon>Andropogoneae</taxon>
        <taxon>Saccharinae</taxon>
        <taxon>Miscanthus</taxon>
    </lineage>
</organism>
<dbReference type="InterPro" id="IPR032675">
    <property type="entry name" value="LRR_dom_sf"/>
</dbReference>
<dbReference type="Pfam" id="PF23559">
    <property type="entry name" value="WHD_DRP"/>
    <property type="match status" value="1"/>
</dbReference>
<comment type="caution">
    <text evidence="5">The sequence shown here is derived from an EMBL/GenBank/DDBJ whole genome shotgun (WGS) entry which is preliminary data.</text>
</comment>
<dbReference type="PANTHER" id="PTHR23155:SF1116">
    <property type="entry name" value="OS12G0273300 PROTEIN"/>
    <property type="match status" value="1"/>
</dbReference>
<evidence type="ECO:0000259" key="4">
    <source>
        <dbReference type="Pfam" id="PF23598"/>
    </source>
</evidence>
<evidence type="ECO:0008006" key="7">
    <source>
        <dbReference type="Google" id="ProtNLM"/>
    </source>
</evidence>
<dbReference type="Gene3D" id="1.10.10.10">
    <property type="entry name" value="Winged helix-like DNA-binding domain superfamily/Winged helix DNA-binding domain"/>
    <property type="match status" value="1"/>
</dbReference>
<protein>
    <recommendedName>
        <fullName evidence="7">NB-ARC domain-containing protein</fullName>
    </recommendedName>
</protein>
<dbReference type="InterPro" id="IPR044974">
    <property type="entry name" value="Disease_R_plants"/>
</dbReference>
<dbReference type="InterPro" id="IPR042197">
    <property type="entry name" value="Apaf_helical"/>
</dbReference>
<feature type="domain" description="Disease resistance R13L4/SHOC-2-like LRR" evidence="4">
    <location>
        <begin position="263"/>
        <end position="620"/>
    </location>
</feature>
<proteinExistence type="predicted"/>
<dbReference type="GO" id="GO:0043531">
    <property type="term" value="F:ADP binding"/>
    <property type="evidence" value="ECO:0007669"/>
    <property type="project" value="InterPro"/>
</dbReference>
<gene>
    <name evidence="5" type="ORF">NCGR_LOCUS39575</name>
</gene>
<dbReference type="GO" id="GO:0009626">
    <property type="term" value="P:plant-type hypersensitive response"/>
    <property type="evidence" value="ECO:0007669"/>
    <property type="project" value="UniProtKB-ARBA"/>
</dbReference>
<evidence type="ECO:0000259" key="3">
    <source>
        <dbReference type="Pfam" id="PF23559"/>
    </source>
</evidence>
<dbReference type="Gene3D" id="3.80.10.10">
    <property type="entry name" value="Ribonuclease Inhibitor"/>
    <property type="match status" value="1"/>
</dbReference>
<dbReference type="PANTHER" id="PTHR23155">
    <property type="entry name" value="DISEASE RESISTANCE PROTEIN RP"/>
    <property type="match status" value="1"/>
</dbReference>
<dbReference type="Gene3D" id="1.10.8.430">
    <property type="entry name" value="Helical domain of apoptotic protease-activating factors"/>
    <property type="match status" value="1"/>
</dbReference>
<reference evidence="5" key="1">
    <citation type="submission" date="2020-10" db="EMBL/GenBank/DDBJ databases">
        <authorList>
            <person name="Han B."/>
            <person name="Lu T."/>
            <person name="Zhao Q."/>
            <person name="Huang X."/>
            <person name="Zhao Y."/>
        </authorList>
    </citation>
    <scope>NUCLEOTIDE SEQUENCE</scope>
</reference>
<dbReference type="GO" id="GO:0002758">
    <property type="term" value="P:innate immune response-activating signaling pathway"/>
    <property type="evidence" value="ECO:0007669"/>
    <property type="project" value="UniProtKB-ARBA"/>
</dbReference>
<dbReference type="AlphaFoldDB" id="A0A811QAC1"/>
<name>A0A811QAC1_9POAL</name>
<dbReference type="InterPro" id="IPR027417">
    <property type="entry name" value="P-loop_NTPase"/>
</dbReference>
<accession>A0A811QAC1</accession>
<keyword evidence="2" id="KW-0611">Plant defense</keyword>
<dbReference type="OrthoDB" id="634627at2759"/>
<evidence type="ECO:0000313" key="6">
    <source>
        <dbReference type="Proteomes" id="UP000604825"/>
    </source>
</evidence>
<dbReference type="InterPro" id="IPR036388">
    <property type="entry name" value="WH-like_DNA-bd_sf"/>
</dbReference>
<evidence type="ECO:0000256" key="1">
    <source>
        <dbReference type="ARBA" id="ARBA00022737"/>
    </source>
</evidence>
<evidence type="ECO:0000256" key="2">
    <source>
        <dbReference type="ARBA" id="ARBA00022821"/>
    </source>
</evidence>
<keyword evidence="1" id="KW-0677">Repeat</keyword>
<dbReference type="InterPro" id="IPR058922">
    <property type="entry name" value="WHD_DRP"/>
</dbReference>